<name>A0A2S4KY48_9HYPO</name>
<dbReference type="OrthoDB" id="10409304at2759"/>
<reference evidence="2 3" key="1">
    <citation type="submission" date="2018-01" db="EMBL/GenBank/DDBJ databases">
        <title>Harnessing the power of phylogenomics to disentangle the directionality and signatures of interkingdom host jumping in the parasitic fungal genus Tolypocladium.</title>
        <authorList>
            <person name="Quandt C.A."/>
            <person name="Patterson W."/>
            <person name="Spatafora J.W."/>
        </authorList>
    </citation>
    <scope>NUCLEOTIDE SEQUENCE [LARGE SCALE GENOMIC DNA]</scope>
    <source>
        <strain evidence="2 3">NRBC 100945</strain>
    </source>
</reference>
<keyword evidence="3" id="KW-1185">Reference proteome</keyword>
<evidence type="ECO:0000313" key="2">
    <source>
        <dbReference type="EMBL" id="POR35103.1"/>
    </source>
</evidence>
<feature type="compositionally biased region" description="Basic and acidic residues" evidence="1">
    <location>
        <begin position="209"/>
        <end position="225"/>
    </location>
</feature>
<feature type="compositionally biased region" description="Basic and acidic residues" evidence="1">
    <location>
        <begin position="359"/>
        <end position="374"/>
    </location>
</feature>
<feature type="compositionally biased region" description="Basic residues" evidence="1">
    <location>
        <begin position="61"/>
        <end position="70"/>
    </location>
</feature>
<proteinExistence type="predicted"/>
<comment type="caution">
    <text evidence="2">The sequence shown here is derived from an EMBL/GenBank/DDBJ whole genome shotgun (WGS) entry which is preliminary data.</text>
</comment>
<evidence type="ECO:0000313" key="3">
    <source>
        <dbReference type="Proteomes" id="UP000237481"/>
    </source>
</evidence>
<protein>
    <submittedName>
        <fullName evidence="2">Uncharacterized protein</fullName>
    </submittedName>
</protein>
<feature type="compositionally biased region" description="Pro residues" evidence="1">
    <location>
        <begin position="11"/>
        <end position="22"/>
    </location>
</feature>
<gene>
    <name evidence="2" type="ORF">TPAR_04692</name>
</gene>
<feature type="compositionally biased region" description="Basic residues" evidence="1">
    <location>
        <begin position="227"/>
        <end position="248"/>
    </location>
</feature>
<feature type="compositionally biased region" description="Basic residues" evidence="1">
    <location>
        <begin position="1"/>
        <end position="10"/>
    </location>
</feature>
<feature type="region of interest" description="Disordered" evidence="1">
    <location>
        <begin position="61"/>
        <end position="112"/>
    </location>
</feature>
<feature type="compositionally biased region" description="Basic residues" evidence="1">
    <location>
        <begin position="312"/>
        <end position="323"/>
    </location>
</feature>
<feature type="region of interest" description="Disordered" evidence="1">
    <location>
        <begin position="301"/>
        <end position="374"/>
    </location>
</feature>
<accession>A0A2S4KY48</accession>
<dbReference type="Proteomes" id="UP000237481">
    <property type="component" value="Unassembled WGS sequence"/>
</dbReference>
<feature type="non-terminal residue" evidence="2">
    <location>
        <position position="1"/>
    </location>
</feature>
<feature type="region of interest" description="Disordered" evidence="1">
    <location>
        <begin position="1"/>
        <end position="45"/>
    </location>
</feature>
<dbReference type="EMBL" id="PKSG01000469">
    <property type="protein sequence ID" value="POR35103.1"/>
    <property type="molecule type" value="Genomic_DNA"/>
</dbReference>
<feature type="region of interest" description="Disordered" evidence="1">
    <location>
        <begin position="177"/>
        <end position="248"/>
    </location>
</feature>
<evidence type="ECO:0000256" key="1">
    <source>
        <dbReference type="SAM" id="MobiDB-lite"/>
    </source>
</evidence>
<feature type="compositionally biased region" description="Basic residues" evidence="1">
    <location>
        <begin position="85"/>
        <end position="112"/>
    </location>
</feature>
<sequence length="374" mass="42240">SRLLCRRVAPRPRPNLSPPLSPLPVDATRHDTARRSSTARPSKHSRLCLCRRIAASTLRRRRLQRHHHVGQVRAGHAQADGAERHVRRRPRGRQHPRHQRQASHRREGRHRTYRRHPECRHQGLPGGLHQAAGVEPAAHKDAHGRLPRRCPGAHCLVAGQGPQQARPLLHLARPQDGRLRRPRQRAAGPLPHLAPAKGFPRPHQPQGQDHADCRQQPDYCADPKQHLPGRHGPHRRRANVPPGPRHRQGRLLEGHAYLMGHLAHLPRLRPEVPPRPALGAVLQHRLLHHWYLHQHCYQEEAPRSATPEALWRRPRQPHRRHGPTRGLPPSPHGTHGTEPPLLDGGVPPTATGAWGVGRRPGEVHASRHARHEAS</sequence>
<organism evidence="2 3">
    <name type="scientific">Tolypocladium paradoxum</name>
    <dbReference type="NCBI Taxonomy" id="94208"/>
    <lineage>
        <taxon>Eukaryota</taxon>
        <taxon>Fungi</taxon>
        <taxon>Dikarya</taxon>
        <taxon>Ascomycota</taxon>
        <taxon>Pezizomycotina</taxon>
        <taxon>Sordariomycetes</taxon>
        <taxon>Hypocreomycetidae</taxon>
        <taxon>Hypocreales</taxon>
        <taxon>Ophiocordycipitaceae</taxon>
        <taxon>Tolypocladium</taxon>
    </lineage>
</organism>
<dbReference type="AlphaFoldDB" id="A0A2S4KY48"/>